<dbReference type="AlphaFoldDB" id="A0A0J8WXD4"/>
<dbReference type="Gene3D" id="2.40.10.10">
    <property type="entry name" value="Trypsin-like serine proteases"/>
    <property type="match status" value="2"/>
</dbReference>
<dbReference type="EMBL" id="LFOD01000012">
    <property type="protein sequence ID" value="KMV17694.1"/>
    <property type="molecule type" value="Genomic_DNA"/>
</dbReference>
<dbReference type="InterPro" id="IPR043504">
    <property type="entry name" value="Peptidase_S1_PA_chymotrypsin"/>
</dbReference>
<sequence>MAGGDVTAGPAAATSTTASVSPTARTWVTIPDNILASAPKRATLVQRLADGTERCTAGPAVAPAASPRTRGYLTAGHCDKAPGAPVSIAGGGSGTYTGTTTTDPYGVTTLWGTPSTATVAGGQYKVAGVLTKDAVKKLPGDTPVCIDGMVSGLHCGTLLDADEDGIEVEKTRTRPGDSGAPVFLLDAATQTATLIGIHDATSGEFAYVTYLDRALAQTNSKVLVDPQAQAAVAGDTGYSSETTAATAQ</sequence>
<dbReference type="Proteomes" id="UP000037594">
    <property type="component" value="Unassembled WGS sequence"/>
</dbReference>
<name>A0A0J8WXD4_9MYCO</name>
<dbReference type="PATRIC" id="fig|451644.5.peg.3073"/>
<evidence type="ECO:0000313" key="3">
    <source>
        <dbReference type="Proteomes" id="UP000037594"/>
    </source>
</evidence>
<evidence type="ECO:0000313" key="2">
    <source>
        <dbReference type="EMBL" id="KMV17694.1"/>
    </source>
</evidence>
<proteinExistence type="predicted"/>
<comment type="caution">
    <text evidence="2">The sequence shown here is derived from an EMBL/GenBank/DDBJ whole genome shotgun (WGS) entry which is preliminary data.</text>
</comment>
<evidence type="ECO:0000256" key="1">
    <source>
        <dbReference type="SAM" id="MobiDB-lite"/>
    </source>
</evidence>
<organism evidence="2 3">
    <name type="scientific">Mycolicibacterium conceptionense</name>
    <dbReference type="NCBI Taxonomy" id="451644"/>
    <lineage>
        <taxon>Bacteria</taxon>
        <taxon>Bacillati</taxon>
        <taxon>Actinomycetota</taxon>
        <taxon>Actinomycetes</taxon>
        <taxon>Mycobacteriales</taxon>
        <taxon>Mycobacteriaceae</taxon>
        <taxon>Mycolicibacterium</taxon>
    </lineage>
</organism>
<evidence type="ECO:0008006" key="4">
    <source>
        <dbReference type="Google" id="ProtNLM"/>
    </source>
</evidence>
<dbReference type="InterPro" id="IPR009003">
    <property type="entry name" value="Peptidase_S1_PA"/>
</dbReference>
<feature type="region of interest" description="Disordered" evidence="1">
    <location>
        <begin position="1"/>
        <end position="22"/>
    </location>
</feature>
<protein>
    <recommendedName>
        <fullName evidence="4">Trypsin domain-containing protein</fullName>
    </recommendedName>
</protein>
<dbReference type="SUPFAM" id="SSF50494">
    <property type="entry name" value="Trypsin-like serine proteases"/>
    <property type="match status" value="1"/>
</dbReference>
<reference evidence="2 3" key="1">
    <citation type="submission" date="2015-06" db="EMBL/GenBank/DDBJ databases">
        <title>Genome sequence of Mycobacterium conceptionense strain MLE.</title>
        <authorList>
            <person name="Greninger A.L."/>
            <person name="Cunningham G."/>
            <person name="Chiu C.Y."/>
            <person name="Miller S."/>
        </authorList>
    </citation>
    <scope>NUCLEOTIDE SEQUENCE [LARGE SCALE GENOMIC DNA]</scope>
    <source>
        <strain evidence="2 3">MLE</strain>
    </source>
</reference>
<gene>
    <name evidence="2" type="ORF">ACT17_14860</name>
</gene>
<accession>A0A0J8WXD4</accession>
<feature type="compositionally biased region" description="Low complexity" evidence="1">
    <location>
        <begin position="7"/>
        <end position="22"/>
    </location>
</feature>